<evidence type="ECO:0000313" key="1">
    <source>
        <dbReference type="EMBL" id="TXK51920.1"/>
    </source>
</evidence>
<sequence length="229" mass="25622">MLVLLLGGCASYQESPKYQFSEGIYRQRFSDSLTSRVYVDFNEEQLLLFPLQSVSDTWQPDTSRVVALDLPKERQQALPATLSFSKPSFDLDVLTMPFKFRPSAGGLPAQLNTNFQGALYLGMRRDVFKINYKPTPLQNYRKHFNHFGYSLGLFTGLGSSVVNETVTNNQVSYEYDGVLFSNGIGAVLGVNNLSIGLAVGADFLMDSNRSSWVYQRKPWVGLAFGLNLN</sequence>
<name>A0A5C8KAI4_9BACT</name>
<dbReference type="OrthoDB" id="836926at2"/>
<dbReference type="Proteomes" id="UP000321926">
    <property type="component" value="Unassembled WGS sequence"/>
</dbReference>
<keyword evidence="2" id="KW-1185">Reference proteome</keyword>
<reference evidence="1 2" key="1">
    <citation type="submission" date="2019-08" db="EMBL/GenBank/DDBJ databases">
        <authorList>
            <person name="Shi S."/>
        </authorList>
    </citation>
    <scope>NUCLEOTIDE SEQUENCE [LARGE SCALE GENOMIC DNA]</scope>
    <source>
        <strain evidence="1 2">GY10130</strain>
    </source>
</reference>
<dbReference type="EMBL" id="VRTY01000007">
    <property type="protein sequence ID" value="TXK51920.1"/>
    <property type="molecule type" value="Genomic_DNA"/>
</dbReference>
<dbReference type="RefSeq" id="WP_147920288.1">
    <property type="nucleotide sequence ID" value="NZ_VRTY01000007.1"/>
</dbReference>
<accession>A0A5C8KAI4</accession>
<proteinExistence type="predicted"/>
<gene>
    <name evidence="1" type="ORF">FVR03_03015</name>
</gene>
<dbReference type="AlphaFoldDB" id="A0A5C8KAI4"/>
<organism evidence="1 2">
    <name type="scientific">Pontibacter qinzhouensis</name>
    <dbReference type="NCBI Taxonomy" id="2603253"/>
    <lineage>
        <taxon>Bacteria</taxon>
        <taxon>Pseudomonadati</taxon>
        <taxon>Bacteroidota</taxon>
        <taxon>Cytophagia</taxon>
        <taxon>Cytophagales</taxon>
        <taxon>Hymenobacteraceae</taxon>
        <taxon>Pontibacter</taxon>
    </lineage>
</organism>
<evidence type="ECO:0000313" key="2">
    <source>
        <dbReference type="Proteomes" id="UP000321926"/>
    </source>
</evidence>
<comment type="caution">
    <text evidence="1">The sequence shown here is derived from an EMBL/GenBank/DDBJ whole genome shotgun (WGS) entry which is preliminary data.</text>
</comment>
<protein>
    <submittedName>
        <fullName evidence="1">Uncharacterized protein</fullName>
    </submittedName>
</protein>